<dbReference type="EMBL" id="JANPWB010000006">
    <property type="protein sequence ID" value="KAJ1177436.1"/>
    <property type="molecule type" value="Genomic_DNA"/>
</dbReference>
<name>A0AAV7TLU3_PLEWA</name>
<proteinExistence type="predicted"/>
<reference evidence="2" key="1">
    <citation type="journal article" date="2022" name="bioRxiv">
        <title>Sequencing and chromosome-scale assembly of the giantPleurodeles waltlgenome.</title>
        <authorList>
            <person name="Brown T."/>
            <person name="Elewa A."/>
            <person name="Iarovenko S."/>
            <person name="Subramanian E."/>
            <person name="Araus A.J."/>
            <person name="Petzold A."/>
            <person name="Susuki M."/>
            <person name="Suzuki K.-i.T."/>
            <person name="Hayashi T."/>
            <person name="Toyoda A."/>
            <person name="Oliveira C."/>
            <person name="Osipova E."/>
            <person name="Leigh N.D."/>
            <person name="Simon A."/>
            <person name="Yun M.H."/>
        </authorList>
    </citation>
    <scope>NUCLEOTIDE SEQUENCE</scope>
    <source>
        <strain evidence="2">20211129_DDA</strain>
        <tissue evidence="2">Liver</tissue>
    </source>
</reference>
<evidence type="ECO:0000256" key="1">
    <source>
        <dbReference type="SAM" id="MobiDB-lite"/>
    </source>
</evidence>
<accession>A0AAV7TLU3</accession>
<dbReference type="Proteomes" id="UP001066276">
    <property type="component" value="Chromosome 3_2"/>
</dbReference>
<evidence type="ECO:0000313" key="3">
    <source>
        <dbReference type="Proteomes" id="UP001066276"/>
    </source>
</evidence>
<protein>
    <submittedName>
        <fullName evidence="2">Uncharacterized protein</fullName>
    </submittedName>
</protein>
<gene>
    <name evidence="2" type="ORF">NDU88_002691</name>
</gene>
<organism evidence="2 3">
    <name type="scientific">Pleurodeles waltl</name>
    <name type="common">Iberian ribbed newt</name>
    <dbReference type="NCBI Taxonomy" id="8319"/>
    <lineage>
        <taxon>Eukaryota</taxon>
        <taxon>Metazoa</taxon>
        <taxon>Chordata</taxon>
        <taxon>Craniata</taxon>
        <taxon>Vertebrata</taxon>
        <taxon>Euteleostomi</taxon>
        <taxon>Amphibia</taxon>
        <taxon>Batrachia</taxon>
        <taxon>Caudata</taxon>
        <taxon>Salamandroidea</taxon>
        <taxon>Salamandridae</taxon>
        <taxon>Pleurodelinae</taxon>
        <taxon>Pleurodeles</taxon>
    </lineage>
</organism>
<keyword evidence="3" id="KW-1185">Reference proteome</keyword>
<evidence type="ECO:0000313" key="2">
    <source>
        <dbReference type="EMBL" id="KAJ1177436.1"/>
    </source>
</evidence>
<dbReference type="AlphaFoldDB" id="A0AAV7TLU3"/>
<feature type="region of interest" description="Disordered" evidence="1">
    <location>
        <begin position="114"/>
        <end position="178"/>
    </location>
</feature>
<comment type="caution">
    <text evidence="2">The sequence shown here is derived from an EMBL/GenBank/DDBJ whole genome shotgun (WGS) entry which is preliminary data.</text>
</comment>
<sequence length="178" mass="18786">MKIISGCQSFFLPPPVASRWETPLGSPAAQHSLSRSSGTVLEARDSCRVRGRTQVPFFGHLQIAPHNLGPGAPQSCLCFSPEGLPGFRPLAPGDNWPGPPRQFEAIALAQQRLPAPPEDPAHHGGKAADPPRSRRAEFAPPHIPDPGRGSGRIQGPSPVQRSPTGIISPGDGTLVSKN</sequence>